<keyword evidence="4 8" id="KW-1133">Transmembrane helix</keyword>
<protein>
    <submittedName>
        <fullName evidence="9">Putative fluoride ion transporter CrcB</fullName>
    </submittedName>
</protein>
<dbReference type="InterPro" id="IPR003691">
    <property type="entry name" value="FluC"/>
</dbReference>
<feature type="transmembrane region" description="Helical" evidence="8">
    <location>
        <begin position="132"/>
        <end position="157"/>
    </location>
</feature>
<evidence type="ECO:0000256" key="6">
    <source>
        <dbReference type="ARBA" id="ARBA00035120"/>
    </source>
</evidence>
<dbReference type="Pfam" id="PF02537">
    <property type="entry name" value="CRCB"/>
    <property type="match status" value="1"/>
</dbReference>
<sequence length="160" mass="18179">MPGDYSQRLEQQKTKSETERIVRQTVQSYNINKFNMIKSVLIAGFGGFIGTALRLLISRYVQLNYTTVFPWSTFLINIAGSLLIGIIFGLTEKGDFLTPDWRLFLTVGLCGGFTTFSSLSNEAFMLLQNREFFHFFMYFGLSFILGPVAVYAGRLIIKLI</sequence>
<dbReference type="GO" id="GO:1903425">
    <property type="term" value="F:fluoride transmembrane transporter activity"/>
    <property type="evidence" value="ECO:0007669"/>
    <property type="project" value="TreeGrafter"/>
</dbReference>
<evidence type="ECO:0000256" key="2">
    <source>
        <dbReference type="ARBA" id="ARBA00022475"/>
    </source>
</evidence>
<keyword evidence="2" id="KW-1003">Cell membrane</keyword>
<feature type="transmembrane region" description="Helical" evidence="8">
    <location>
        <begin position="103"/>
        <end position="120"/>
    </location>
</feature>
<evidence type="ECO:0000256" key="5">
    <source>
        <dbReference type="ARBA" id="ARBA00023136"/>
    </source>
</evidence>
<evidence type="ECO:0000256" key="7">
    <source>
        <dbReference type="ARBA" id="ARBA00035585"/>
    </source>
</evidence>
<dbReference type="PANTHER" id="PTHR28259">
    <property type="entry name" value="FLUORIDE EXPORT PROTEIN 1-RELATED"/>
    <property type="match status" value="1"/>
</dbReference>
<keyword evidence="3 8" id="KW-0812">Transmembrane</keyword>
<comment type="similarity">
    <text evidence="6">Belongs to the fluoride channel Fluc/FEX (TC 1.A.43) family.</text>
</comment>
<reference evidence="9" key="1">
    <citation type="submission" date="2019-08" db="EMBL/GenBank/DDBJ databases">
        <authorList>
            <person name="Kucharzyk K."/>
            <person name="Murdoch R.W."/>
            <person name="Higgins S."/>
            <person name="Loffler F."/>
        </authorList>
    </citation>
    <scope>NUCLEOTIDE SEQUENCE</scope>
</reference>
<accession>A0A644Z5Q9</accession>
<evidence type="ECO:0000256" key="8">
    <source>
        <dbReference type="SAM" id="Phobius"/>
    </source>
</evidence>
<feature type="transmembrane region" description="Helical" evidence="8">
    <location>
        <begin position="69"/>
        <end position="91"/>
    </location>
</feature>
<comment type="catalytic activity">
    <reaction evidence="7">
        <text>fluoride(in) = fluoride(out)</text>
        <dbReference type="Rhea" id="RHEA:76159"/>
        <dbReference type="ChEBI" id="CHEBI:17051"/>
    </reaction>
    <physiologicalReaction direction="left-to-right" evidence="7">
        <dbReference type="Rhea" id="RHEA:76160"/>
    </physiologicalReaction>
</comment>
<organism evidence="9">
    <name type="scientific">bioreactor metagenome</name>
    <dbReference type="NCBI Taxonomy" id="1076179"/>
    <lineage>
        <taxon>unclassified sequences</taxon>
        <taxon>metagenomes</taxon>
        <taxon>ecological metagenomes</taxon>
    </lineage>
</organism>
<dbReference type="HAMAP" id="MF_00454">
    <property type="entry name" value="FluC"/>
    <property type="match status" value="1"/>
</dbReference>
<name>A0A644Z5Q9_9ZZZZ</name>
<keyword evidence="5 8" id="KW-0472">Membrane</keyword>
<dbReference type="GO" id="GO:0005886">
    <property type="term" value="C:plasma membrane"/>
    <property type="evidence" value="ECO:0007669"/>
    <property type="project" value="UniProtKB-SubCell"/>
</dbReference>
<evidence type="ECO:0000256" key="4">
    <source>
        <dbReference type="ARBA" id="ARBA00022989"/>
    </source>
</evidence>
<dbReference type="PANTHER" id="PTHR28259:SF1">
    <property type="entry name" value="FLUORIDE EXPORT PROTEIN 1-RELATED"/>
    <property type="match status" value="1"/>
</dbReference>
<dbReference type="AlphaFoldDB" id="A0A644Z5Q9"/>
<comment type="subcellular location">
    <subcellularLocation>
        <location evidence="1">Cell membrane</location>
        <topology evidence="1">Multi-pass membrane protein</topology>
    </subcellularLocation>
</comment>
<gene>
    <name evidence="9" type="primary">crcB_15</name>
    <name evidence="9" type="ORF">SDC9_81931</name>
</gene>
<evidence type="ECO:0000256" key="1">
    <source>
        <dbReference type="ARBA" id="ARBA00004651"/>
    </source>
</evidence>
<dbReference type="EMBL" id="VSSQ01007255">
    <property type="protein sequence ID" value="MPM35341.1"/>
    <property type="molecule type" value="Genomic_DNA"/>
</dbReference>
<evidence type="ECO:0000256" key="3">
    <source>
        <dbReference type="ARBA" id="ARBA00022692"/>
    </source>
</evidence>
<evidence type="ECO:0000313" key="9">
    <source>
        <dbReference type="EMBL" id="MPM35341.1"/>
    </source>
</evidence>
<proteinExistence type="inferred from homology"/>
<comment type="caution">
    <text evidence="9">The sequence shown here is derived from an EMBL/GenBank/DDBJ whole genome shotgun (WGS) entry which is preliminary data.</text>
</comment>
<feature type="transmembrane region" description="Helical" evidence="8">
    <location>
        <begin position="40"/>
        <end position="57"/>
    </location>
</feature>